<name>A0AAN7SBY5_9COLE</name>
<keyword evidence="4" id="KW-0720">Serine protease</keyword>
<gene>
    <name evidence="11" type="ORF">RN001_014908</name>
</gene>
<keyword evidence="5" id="KW-1015">Disulfide bond</keyword>
<dbReference type="InterPro" id="IPR022700">
    <property type="entry name" value="CLIP"/>
</dbReference>
<evidence type="ECO:0000259" key="10">
    <source>
        <dbReference type="PROSITE" id="PS51888"/>
    </source>
</evidence>
<dbReference type="InterPro" id="IPR001314">
    <property type="entry name" value="Peptidase_S1A"/>
</dbReference>
<organism evidence="11 12">
    <name type="scientific">Aquatica leii</name>
    <dbReference type="NCBI Taxonomy" id="1421715"/>
    <lineage>
        <taxon>Eukaryota</taxon>
        <taxon>Metazoa</taxon>
        <taxon>Ecdysozoa</taxon>
        <taxon>Arthropoda</taxon>
        <taxon>Hexapoda</taxon>
        <taxon>Insecta</taxon>
        <taxon>Pterygota</taxon>
        <taxon>Neoptera</taxon>
        <taxon>Endopterygota</taxon>
        <taxon>Coleoptera</taxon>
        <taxon>Polyphaga</taxon>
        <taxon>Elateriformia</taxon>
        <taxon>Elateroidea</taxon>
        <taxon>Lampyridae</taxon>
        <taxon>Luciolinae</taxon>
        <taxon>Aquatica</taxon>
    </lineage>
</organism>
<keyword evidence="6" id="KW-0325">Glycoprotein</keyword>
<dbReference type="PROSITE" id="PS50240">
    <property type="entry name" value="TRYPSIN_DOM"/>
    <property type="match status" value="2"/>
</dbReference>
<keyword evidence="2 8" id="KW-0732">Signal</keyword>
<evidence type="ECO:0000256" key="3">
    <source>
        <dbReference type="ARBA" id="ARBA00022801"/>
    </source>
</evidence>
<feature type="domain" description="Peptidase S1" evidence="9">
    <location>
        <begin position="28"/>
        <end position="262"/>
    </location>
</feature>
<evidence type="ECO:0000313" key="12">
    <source>
        <dbReference type="Proteomes" id="UP001353858"/>
    </source>
</evidence>
<keyword evidence="1" id="KW-0645">Protease</keyword>
<dbReference type="Gene3D" id="2.40.10.10">
    <property type="entry name" value="Trypsin-like serine proteases"/>
    <property type="match status" value="4"/>
</dbReference>
<proteinExistence type="inferred from homology"/>
<dbReference type="InterPro" id="IPR009003">
    <property type="entry name" value="Peptidase_S1_PA"/>
</dbReference>
<dbReference type="Proteomes" id="UP001353858">
    <property type="component" value="Unassembled WGS sequence"/>
</dbReference>
<comment type="similarity">
    <text evidence="7">Belongs to the peptidase S1 family. CLIP subfamily.</text>
</comment>
<evidence type="ECO:0000256" key="4">
    <source>
        <dbReference type="ARBA" id="ARBA00022825"/>
    </source>
</evidence>
<dbReference type="EMBL" id="JARPUR010000007">
    <property type="protein sequence ID" value="KAK4872879.1"/>
    <property type="molecule type" value="Genomic_DNA"/>
</dbReference>
<evidence type="ECO:0000256" key="6">
    <source>
        <dbReference type="ARBA" id="ARBA00023180"/>
    </source>
</evidence>
<dbReference type="InterPro" id="IPR001254">
    <property type="entry name" value="Trypsin_dom"/>
</dbReference>
<dbReference type="CDD" id="cd00190">
    <property type="entry name" value="Tryp_SPc"/>
    <property type="match status" value="1"/>
</dbReference>
<comment type="caution">
    <text evidence="11">The sequence shown here is derived from an EMBL/GenBank/DDBJ whole genome shotgun (WGS) entry which is preliminary data.</text>
</comment>
<accession>A0AAN7SBY5</accession>
<dbReference type="AlphaFoldDB" id="A0AAN7SBY5"/>
<keyword evidence="12" id="KW-1185">Reference proteome</keyword>
<dbReference type="SMART" id="SM00020">
    <property type="entry name" value="Tryp_SPc"/>
    <property type="match status" value="2"/>
</dbReference>
<protein>
    <submittedName>
        <fullName evidence="11">Uncharacterized protein</fullName>
    </submittedName>
</protein>
<feature type="domain" description="Clip" evidence="10">
    <location>
        <begin position="267"/>
        <end position="319"/>
    </location>
</feature>
<dbReference type="Pfam" id="PF00089">
    <property type="entry name" value="Trypsin"/>
    <property type="match status" value="2"/>
</dbReference>
<dbReference type="InterPro" id="IPR043504">
    <property type="entry name" value="Peptidase_S1_PA_chymotrypsin"/>
</dbReference>
<dbReference type="PRINTS" id="PR00722">
    <property type="entry name" value="CHYMOTRYPSIN"/>
</dbReference>
<evidence type="ECO:0000256" key="7">
    <source>
        <dbReference type="ARBA" id="ARBA00024195"/>
    </source>
</evidence>
<dbReference type="PROSITE" id="PS51888">
    <property type="entry name" value="CLIP"/>
    <property type="match status" value="1"/>
</dbReference>
<evidence type="ECO:0000256" key="5">
    <source>
        <dbReference type="ARBA" id="ARBA00023157"/>
    </source>
</evidence>
<dbReference type="SUPFAM" id="SSF50494">
    <property type="entry name" value="Trypsin-like serine proteases"/>
    <property type="match status" value="2"/>
</dbReference>
<feature type="signal peptide" evidence="8">
    <location>
        <begin position="1"/>
        <end position="21"/>
    </location>
</feature>
<dbReference type="PANTHER" id="PTHR24256">
    <property type="entry name" value="TRYPTASE-RELATED"/>
    <property type="match status" value="1"/>
</dbReference>
<dbReference type="InterPro" id="IPR038565">
    <property type="entry name" value="CLIP_sf"/>
</dbReference>
<evidence type="ECO:0000256" key="8">
    <source>
        <dbReference type="SAM" id="SignalP"/>
    </source>
</evidence>
<feature type="domain" description="Peptidase S1" evidence="9">
    <location>
        <begin position="343"/>
        <end position="601"/>
    </location>
</feature>
<feature type="chain" id="PRO_5042844724" evidence="8">
    <location>
        <begin position="22"/>
        <end position="602"/>
    </location>
</feature>
<dbReference type="SMART" id="SM00680">
    <property type="entry name" value="CLIP"/>
    <property type="match status" value="1"/>
</dbReference>
<dbReference type="FunFam" id="2.40.10.10:FF:000028">
    <property type="entry name" value="Serine protease easter"/>
    <property type="match status" value="1"/>
</dbReference>
<dbReference type="InterPro" id="IPR051487">
    <property type="entry name" value="Ser/Thr_Proteases_Immune/Dev"/>
</dbReference>
<dbReference type="GO" id="GO:0004252">
    <property type="term" value="F:serine-type endopeptidase activity"/>
    <property type="evidence" value="ECO:0007669"/>
    <property type="project" value="InterPro"/>
</dbReference>
<evidence type="ECO:0000259" key="9">
    <source>
        <dbReference type="PROSITE" id="PS50240"/>
    </source>
</evidence>
<dbReference type="GO" id="GO:0006508">
    <property type="term" value="P:proteolysis"/>
    <property type="evidence" value="ECO:0007669"/>
    <property type="project" value="UniProtKB-KW"/>
</dbReference>
<dbReference type="Pfam" id="PF12032">
    <property type="entry name" value="CLIP"/>
    <property type="match status" value="1"/>
</dbReference>
<evidence type="ECO:0000313" key="11">
    <source>
        <dbReference type="EMBL" id="KAK4872879.1"/>
    </source>
</evidence>
<dbReference type="Gene3D" id="3.30.1640.30">
    <property type="match status" value="1"/>
</dbReference>
<reference evidence="12" key="1">
    <citation type="submission" date="2023-01" db="EMBL/GenBank/DDBJ databases">
        <title>Key to firefly adult light organ development and bioluminescence: homeobox transcription factors regulate luciferase expression and transportation to peroxisome.</title>
        <authorList>
            <person name="Fu X."/>
        </authorList>
    </citation>
    <scope>NUCLEOTIDE SEQUENCE [LARGE SCALE GENOMIC DNA]</scope>
</reference>
<keyword evidence="3" id="KW-0378">Hydrolase</keyword>
<evidence type="ECO:0000256" key="2">
    <source>
        <dbReference type="ARBA" id="ARBA00022729"/>
    </source>
</evidence>
<sequence length="602" mass="69305">MSVKMRIVNVVLLCLLQTCVSDEFFDNVNCGREQSDSFLAKSPWLAAVIVLDTTYGLFYTKCAGSLINQKYVLTTANCLSFDNKTRLQGVQLDITYIQNFTVTATLGPGVLKTYYGFENIIIHPEYDFKTGVNDIALLRLNRLVHYGRFTQPVCLPFQETAHGDTFYTGTWGKIFFSSFPIEKSNIASSAIVTSRNQIKTVENANNTDKLCKGHIGAPLMFTKDNQYYLQGLLVKKVECDSNSPGEYLNLVGYFKWIKETVTSNYNQCVTPDNEKRTCVTLSNCPLLLKAFANPKKEYEDHLYKYLCSDDRVGGFQVCCPSSLNASFYFDGETNLDTLSDKRFCGYQHRDDYLSLDEHIALDEFPWLATIRAVGRNNTEFSLCSGSLINARYVLTSAYCLMRQWEITVVRLGEFNILNKTDCVELTQFNEQDCVESIDYEIEEVDMHPFYNFWTYNNDIALIRLKNRVTFSDYIRPICLPTPKFKRPEINDTLYTTSFTSPKPWGTYYLKKKLFYTLVHNDRCQYKQTVNEYNMCLRPLAKIIDPYFSCFDDDGAPAMIAYKNQWTLEGITTERVSFCDISQPIILTKISSYLHWIQDNIRN</sequence>
<evidence type="ECO:0000256" key="1">
    <source>
        <dbReference type="ARBA" id="ARBA00022670"/>
    </source>
</evidence>